<gene>
    <name evidence="1" type="ORF">TEOVI_000164300</name>
</gene>
<comment type="caution">
    <text evidence="1">The sequence shown here is derived from an EMBL/GenBank/DDBJ whole genome shotgun (WGS) entry which is preliminary data.</text>
</comment>
<proteinExistence type="predicted"/>
<dbReference type="EMBL" id="CZPT02001358">
    <property type="protein sequence ID" value="SCU70074.1"/>
    <property type="molecule type" value="Genomic_DNA"/>
</dbReference>
<keyword evidence="2" id="KW-1185">Reference proteome</keyword>
<evidence type="ECO:0000313" key="1">
    <source>
        <dbReference type="EMBL" id="SCU70074.1"/>
    </source>
</evidence>
<dbReference type="GeneID" id="92375583"/>
<dbReference type="AlphaFoldDB" id="A0A1G4ICK3"/>
<reference evidence="1" key="1">
    <citation type="submission" date="2016-09" db="EMBL/GenBank/DDBJ databases">
        <authorList>
            <person name="Hebert L."/>
            <person name="Moumen B."/>
        </authorList>
    </citation>
    <scope>NUCLEOTIDE SEQUENCE [LARGE SCALE GENOMIC DNA]</scope>
    <source>
        <strain evidence="1">OVI</strain>
    </source>
</reference>
<name>A0A1G4ICK3_TRYEQ</name>
<dbReference type="VEuPathDB" id="TriTrypDB:TEOVI_000164300"/>
<accession>A0A1G4ICK3</accession>
<organism evidence="1 2">
    <name type="scientific">Trypanosoma equiperdum</name>
    <dbReference type="NCBI Taxonomy" id="5694"/>
    <lineage>
        <taxon>Eukaryota</taxon>
        <taxon>Discoba</taxon>
        <taxon>Euglenozoa</taxon>
        <taxon>Kinetoplastea</taxon>
        <taxon>Metakinetoplastina</taxon>
        <taxon>Trypanosomatida</taxon>
        <taxon>Trypanosomatidae</taxon>
        <taxon>Trypanosoma</taxon>
    </lineage>
</organism>
<sequence length="189" mass="21427">MFSSVLLRGASEPGRRAITLPTLLDTVRRDPGMTAVYYANRYFGKERIMEVTRVLWGELKFHGQVTVDRIDGPEEPPRWYPVFSVPRKLHRIRRHCAEEEDLSVLQHSDLTSDSAAPASGDNDASASFAAAVEDNIINLVHSIPGRNIQFYISELPTSMQPYGPMAFKRLRQAEVIIREQTPQGTFVWK</sequence>
<dbReference type="RefSeq" id="XP_067080948.1">
    <property type="nucleotide sequence ID" value="XM_067224847.1"/>
</dbReference>
<dbReference type="Proteomes" id="UP000195570">
    <property type="component" value="Unassembled WGS sequence"/>
</dbReference>
<evidence type="ECO:0000313" key="2">
    <source>
        <dbReference type="Proteomes" id="UP000195570"/>
    </source>
</evidence>
<protein>
    <submittedName>
        <fullName evidence="1">Uncharacterized protein</fullName>
    </submittedName>
</protein>
<dbReference type="CDD" id="cd23713">
    <property type="entry name" value="RESC19"/>
    <property type="match status" value="1"/>
</dbReference>